<keyword evidence="3" id="KW-1185">Reference proteome</keyword>
<gene>
    <name evidence="2" type="ORF">AVEN_182702_1</name>
</gene>
<dbReference type="Proteomes" id="UP000499080">
    <property type="component" value="Unassembled WGS sequence"/>
</dbReference>
<organism evidence="2 3">
    <name type="scientific">Araneus ventricosus</name>
    <name type="common">Orbweaver spider</name>
    <name type="synonym">Epeira ventricosa</name>
    <dbReference type="NCBI Taxonomy" id="182803"/>
    <lineage>
        <taxon>Eukaryota</taxon>
        <taxon>Metazoa</taxon>
        <taxon>Ecdysozoa</taxon>
        <taxon>Arthropoda</taxon>
        <taxon>Chelicerata</taxon>
        <taxon>Arachnida</taxon>
        <taxon>Araneae</taxon>
        <taxon>Araneomorphae</taxon>
        <taxon>Entelegynae</taxon>
        <taxon>Araneoidea</taxon>
        <taxon>Araneidae</taxon>
        <taxon>Araneus</taxon>
    </lineage>
</organism>
<dbReference type="EMBL" id="BGPR01003821">
    <property type="protein sequence ID" value="GBM92811.1"/>
    <property type="molecule type" value="Genomic_DNA"/>
</dbReference>
<feature type="region of interest" description="Disordered" evidence="1">
    <location>
        <begin position="50"/>
        <end position="112"/>
    </location>
</feature>
<feature type="compositionally biased region" description="Basic and acidic residues" evidence="1">
    <location>
        <begin position="97"/>
        <end position="112"/>
    </location>
</feature>
<evidence type="ECO:0000313" key="3">
    <source>
        <dbReference type="Proteomes" id="UP000499080"/>
    </source>
</evidence>
<accession>A0A4Y2JQY3</accession>
<evidence type="ECO:0000256" key="1">
    <source>
        <dbReference type="SAM" id="MobiDB-lite"/>
    </source>
</evidence>
<comment type="caution">
    <text evidence="2">The sequence shown here is derived from an EMBL/GenBank/DDBJ whole genome shotgun (WGS) entry which is preliminary data.</text>
</comment>
<proteinExistence type="predicted"/>
<protein>
    <submittedName>
        <fullName evidence="2">Uncharacterized protein</fullName>
    </submittedName>
</protein>
<sequence length="112" mass="12487">MYGNLGFELKKLHYSIWTNDRFVSDPFKSIDLGGSFKDAPKRTASCFYPPTPPSARLTATHPPPPEGGFSLFEVRAPSPTRPDFSSLTPTHILSPERSPHRDDLSPSSYDHI</sequence>
<name>A0A4Y2JQY3_ARAVE</name>
<reference evidence="2 3" key="1">
    <citation type="journal article" date="2019" name="Sci. Rep.">
        <title>Orb-weaving spider Araneus ventricosus genome elucidates the spidroin gene catalogue.</title>
        <authorList>
            <person name="Kono N."/>
            <person name="Nakamura H."/>
            <person name="Ohtoshi R."/>
            <person name="Moran D.A.P."/>
            <person name="Shinohara A."/>
            <person name="Yoshida Y."/>
            <person name="Fujiwara M."/>
            <person name="Mori M."/>
            <person name="Tomita M."/>
            <person name="Arakawa K."/>
        </authorList>
    </citation>
    <scope>NUCLEOTIDE SEQUENCE [LARGE SCALE GENOMIC DNA]</scope>
</reference>
<dbReference type="AlphaFoldDB" id="A0A4Y2JQY3"/>
<evidence type="ECO:0000313" key="2">
    <source>
        <dbReference type="EMBL" id="GBM92811.1"/>
    </source>
</evidence>